<protein>
    <submittedName>
        <fullName evidence="2">Aminoglycoside phosphotransferase family protein</fullName>
    </submittedName>
</protein>
<dbReference type="RefSeq" id="WP_380718460.1">
    <property type="nucleotide sequence ID" value="NZ_JBHTLK010000002.1"/>
</dbReference>
<name>A0ABW3QLW7_9PSEU</name>
<dbReference type="Gene3D" id="3.90.1200.10">
    <property type="match status" value="1"/>
</dbReference>
<comment type="caution">
    <text evidence="2">The sequence shown here is derived from an EMBL/GenBank/DDBJ whole genome shotgun (WGS) entry which is preliminary data.</text>
</comment>
<dbReference type="EMBL" id="JBHTLK010000002">
    <property type="protein sequence ID" value="MFD1145593.1"/>
    <property type="molecule type" value="Genomic_DNA"/>
</dbReference>
<dbReference type="InterPro" id="IPR011009">
    <property type="entry name" value="Kinase-like_dom_sf"/>
</dbReference>
<proteinExistence type="predicted"/>
<evidence type="ECO:0000256" key="1">
    <source>
        <dbReference type="SAM" id="MobiDB-lite"/>
    </source>
</evidence>
<dbReference type="Proteomes" id="UP001597168">
    <property type="component" value="Unassembled WGS sequence"/>
</dbReference>
<organism evidence="2 3">
    <name type="scientific">Saccharothrix hoggarensis</name>
    <dbReference type="NCBI Taxonomy" id="913853"/>
    <lineage>
        <taxon>Bacteria</taxon>
        <taxon>Bacillati</taxon>
        <taxon>Actinomycetota</taxon>
        <taxon>Actinomycetes</taxon>
        <taxon>Pseudonocardiales</taxon>
        <taxon>Pseudonocardiaceae</taxon>
        <taxon>Saccharothrix</taxon>
    </lineage>
</organism>
<gene>
    <name evidence="2" type="ORF">ACFQ3T_00475</name>
</gene>
<keyword evidence="3" id="KW-1185">Reference proteome</keyword>
<evidence type="ECO:0000313" key="3">
    <source>
        <dbReference type="Proteomes" id="UP001597168"/>
    </source>
</evidence>
<dbReference type="SUPFAM" id="SSF56112">
    <property type="entry name" value="Protein kinase-like (PK-like)"/>
    <property type="match status" value="1"/>
</dbReference>
<dbReference type="InterPro" id="IPR006748">
    <property type="entry name" value="NH2Glyco/OHUrea_AB-resist_kin"/>
</dbReference>
<dbReference type="Pfam" id="PF04655">
    <property type="entry name" value="APH_6_hur"/>
    <property type="match status" value="1"/>
</dbReference>
<accession>A0ABW3QLW7</accession>
<reference evidence="3" key="1">
    <citation type="journal article" date="2019" name="Int. J. Syst. Evol. Microbiol.">
        <title>The Global Catalogue of Microorganisms (GCM) 10K type strain sequencing project: providing services to taxonomists for standard genome sequencing and annotation.</title>
        <authorList>
            <consortium name="The Broad Institute Genomics Platform"/>
            <consortium name="The Broad Institute Genome Sequencing Center for Infectious Disease"/>
            <person name="Wu L."/>
            <person name="Ma J."/>
        </authorList>
    </citation>
    <scope>NUCLEOTIDE SEQUENCE [LARGE SCALE GENOMIC DNA]</scope>
    <source>
        <strain evidence="3">CCUG 60214</strain>
    </source>
</reference>
<feature type="region of interest" description="Disordered" evidence="1">
    <location>
        <begin position="247"/>
        <end position="267"/>
    </location>
</feature>
<sequence length="267" mass="28605">MTATLEHRMVRRFGEGVRGWLDALPSLVEGLARDWGLEVVRPFSGGTSHTLLCERAGEPVVLKVTPEPAIAAQEDAALRAWEPSPRMVRVLEADPARGALLLEGLVPGTPASDGPELIDVLRALHIPPPDGFPPLAERVDFIFGALRARHPGDHDAAHEKAARLARDRVPATLLHGDLHLRNVLDAGPRGLVAIDPRPCVGDPASDAVDFAYASPDLREGIERMSAVVDGDRLAAWCEVFAAFFPDHPANRPPGDQSGDLSGADRTA</sequence>
<evidence type="ECO:0000313" key="2">
    <source>
        <dbReference type="EMBL" id="MFD1145593.1"/>
    </source>
</evidence>